<accession>A0ABP8BGK2</accession>
<dbReference type="Pfam" id="PF13365">
    <property type="entry name" value="Trypsin_2"/>
    <property type="match status" value="1"/>
</dbReference>
<comment type="caution">
    <text evidence="1">The sequence shown here is derived from an EMBL/GenBank/DDBJ whole genome shotgun (WGS) entry which is preliminary data.</text>
</comment>
<dbReference type="SUPFAM" id="SSF50494">
    <property type="entry name" value="Trypsin-like serine proteases"/>
    <property type="match status" value="1"/>
</dbReference>
<protein>
    <recommendedName>
        <fullName evidence="3">Serine protease</fullName>
    </recommendedName>
</protein>
<dbReference type="Proteomes" id="UP001501251">
    <property type="component" value="Unassembled WGS sequence"/>
</dbReference>
<gene>
    <name evidence="1" type="ORF">GCM10022252_68380</name>
</gene>
<sequence length="205" mass="21680">MALQDPVEEAIQVRFVEVLADLGPGARPRWRCASGFLIDGRHVLTSLHAVVDGEVTIRRAGDAPSGPKREWPATLLLAGDLDGADLAILTLGRDIGPLRPAEYPRVARRTPQPVVIERCGAVGFPRFTARGDAEDAVRDSAHVEGRIPTSQNLVSGLLTLQTTHTPQPLPPAQTGLSASTWSGMSGAAVLAGGRIIAVVSEHALR</sequence>
<evidence type="ECO:0008006" key="3">
    <source>
        <dbReference type="Google" id="ProtNLM"/>
    </source>
</evidence>
<dbReference type="RefSeq" id="WP_344922344.1">
    <property type="nucleotide sequence ID" value="NZ_BAABAQ010000016.1"/>
</dbReference>
<name>A0ABP8BGK2_9ACTN</name>
<organism evidence="1 2">
    <name type="scientific">Streptosporangium oxazolinicum</name>
    <dbReference type="NCBI Taxonomy" id="909287"/>
    <lineage>
        <taxon>Bacteria</taxon>
        <taxon>Bacillati</taxon>
        <taxon>Actinomycetota</taxon>
        <taxon>Actinomycetes</taxon>
        <taxon>Streptosporangiales</taxon>
        <taxon>Streptosporangiaceae</taxon>
        <taxon>Streptosporangium</taxon>
    </lineage>
</organism>
<keyword evidence="2" id="KW-1185">Reference proteome</keyword>
<reference evidence="2" key="1">
    <citation type="journal article" date="2019" name="Int. J. Syst. Evol. Microbiol.">
        <title>The Global Catalogue of Microorganisms (GCM) 10K type strain sequencing project: providing services to taxonomists for standard genome sequencing and annotation.</title>
        <authorList>
            <consortium name="The Broad Institute Genomics Platform"/>
            <consortium name="The Broad Institute Genome Sequencing Center for Infectious Disease"/>
            <person name="Wu L."/>
            <person name="Ma J."/>
        </authorList>
    </citation>
    <scope>NUCLEOTIDE SEQUENCE [LARGE SCALE GENOMIC DNA]</scope>
    <source>
        <strain evidence="2">JCM 17388</strain>
    </source>
</reference>
<proteinExistence type="predicted"/>
<dbReference type="InterPro" id="IPR009003">
    <property type="entry name" value="Peptidase_S1_PA"/>
</dbReference>
<dbReference type="EMBL" id="BAABAQ010000016">
    <property type="protein sequence ID" value="GAA4206367.1"/>
    <property type="molecule type" value="Genomic_DNA"/>
</dbReference>
<evidence type="ECO:0000313" key="2">
    <source>
        <dbReference type="Proteomes" id="UP001501251"/>
    </source>
</evidence>
<evidence type="ECO:0000313" key="1">
    <source>
        <dbReference type="EMBL" id="GAA4206367.1"/>
    </source>
</evidence>